<dbReference type="GO" id="GO:0005576">
    <property type="term" value="C:extracellular region"/>
    <property type="evidence" value="ECO:0007669"/>
    <property type="project" value="InterPro"/>
</dbReference>
<accession>A0A139QPL7</accession>
<keyword evidence="1 5" id="KW-0645">Protease</keyword>
<proteinExistence type="predicted"/>
<evidence type="ECO:0000256" key="1">
    <source>
        <dbReference type="ARBA" id="ARBA00022670"/>
    </source>
</evidence>
<evidence type="ECO:0000259" key="4">
    <source>
        <dbReference type="PROSITE" id="PS51109"/>
    </source>
</evidence>
<feature type="domain" description="G5" evidence="4">
    <location>
        <begin position="1"/>
        <end position="74"/>
    </location>
</feature>
<dbReference type="EMBL" id="LQZB01000145">
    <property type="protein sequence ID" value="KXU04263.1"/>
    <property type="molecule type" value="Genomic_DNA"/>
</dbReference>
<sequence>METTEEIPFETIEQPDATLKSGTTVVETEGEVGQKKITALYKTIKGVREASPVSRTEEIVKAPVTKVVKVGTKMLNRQPLKEAIDLAKSKNQADYVESTFANLTTALTAGEGEYAKEDTTQTALDAETATLQDKIATLEFKAPEYTAVAIKKDELKKQVTLNYTLSNPLNNYISGKVNVYKDGHLLASKALDKQSVVFDGLDYDRTYIFKPELTYHNNLAEVTKEQETSAATARVELRLKKLELKEVSAVELYRRDDNGARFTKLSDLAALPTSLGNYYAKVKSTTFKDVLLPISKVEEITKDGKQFFQFTATIPELVQGENVTDYAEGYRFLVDKFVPAQNNVYYSIKELVEAMNQNKAGTYILGNHMDLSLLTPRANQIAYVTGEFTGKLTGKNGDKQFAFYGSTVPLFETLKNATVEHVVLKDVNINGGQDIGAIAKTADNAKITNVAVQGNITATRNIGGIISSARNSTRLEQVDFSGTITSPANTGGGSKIGGLVGVLDDSYIHKGHAKIDIHLNQANNNSYSTGGLVAQVTRSRWLNTVHVKDSYVEGKITNTGGGRVAGIVSSNWTNGVIENVLSDVKVSGGNIVYADAGALETNHRNVMKNFFVTQNATGEQTARFIPTVLTDEEAAAKRASFGLQNIASTVSDKLARTNEYKVDYTRLTDYNSAKDRAYKNIAKLIPLYNKEQVIKYGNKVGDNSKLDTTDILSVVPMKDNRFVNNYNDEINRLLVHYKDGTKEYYQLTNKQSDRQTGLDEYSLGDLGVIYTPNQFIQDYSPIVSVVSGALKAIDLYADSVAEVLGIGADTAKGEKLKKLYYDEQFQDTKENIETYLTNILTSSSVLRTDNALTNEAVIHYIQENKAALLLGITYMNRLYNINFGDVNIRDIMTNKLSEFYGKTDNPLEFLVRLGHSGYSTLLISSNVGTYSSKIAPVTEKKTLIDFLDYNRELFTDMDKYTWFRDTTKNHLYIAERPSEVPEIANADYKAYDKLQKAEFINYILPLLTMQKSNLYIISNYSTLVFGSKDRRPNDTQENWLRAINESADNFRHYIDNWYRIANENVKQRLVKERNLPIWDGYNAGGWADQYGRYGQANEFKSLREFFGPIGKWFGNNGLGAYALIGTRTPLIHFIAGDVLTDYGQSIFTHEVTHVYDDSIYLGGYGRRTGMGPEAYAQGLLQIPRNGGELGVNLMFTYPNDGTRWYNPRSDVFKTQADIDRYMKRYIDTLMVLDHAEADGVIATGNQTFMNGYYKKVDKQVKANGLDQFDLLRELNDAEKSITIRSIDDLVNNNFMTKFQLGNGTYDGNGIKGDAYVTPHMMLAIYGGNTSTQGAGAVMFKHNAFHLWGYYGYSNGFVGYTSTKYAAEAKAAGQVLGDKYVIQKISNGQFETLEQWKVAYYKEVKQKAETYFRPVTVNGKTISSYDQLKQEFQTIATNNLGNPSRAITQIINLKTVIYKAWLKDTDGFQEDIVGRP</sequence>
<gene>
    <name evidence="5" type="ORF">SORDD24_01364</name>
</gene>
<keyword evidence="3" id="KW-0378">Hydrolase</keyword>
<dbReference type="Pfam" id="PF07501">
    <property type="entry name" value="G5"/>
    <property type="match status" value="1"/>
</dbReference>
<evidence type="ECO:0000313" key="6">
    <source>
        <dbReference type="Proteomes" id="UP000070353"/>
    </source>
</evidence>
<comment type="caution">
    <text evidence="5">The sequence shown here is derived from an EMBL/GenBank/DDBJ whole genome shotgun (WGS) entry which is preliminary data.</text>
</comment>
<dbReference type="Proteomes" id="UP000070353">
    <property type="component" value="Unassembled WGS sequence"/>
</dbReference>
<dbReference type="GO" id="GO:0006508">
    <property type="term" value="P:proteolysis"/>
    <property type="evidence" value="ECO:0007669"/>
    <property type="project" value="UniProtKB-KW"/>
</dbReference>
<evidence type="ECO:0000256" key="2">
    <source>
        <dbReference type="ARBA" id="ARBA00022729"/>
    </source>
</evidence>
<keyword evidence="2" id="KW-0732">Signal</keyword>
<dbReference type="Gene3D" id="2.160.20.110">
    <property type="match status" value="1"/>
</dbReference>
<keyword evidence="5" id="KW-0482">Metalloprotease</keyword>
<evidence type="ECO:0000313" key="5">
    <source>
        <dbReference type="EMBL" id="KXU04263.1"/>
    </source>
</evidence>
<dbReference type="Gene3D" id="2.20.230.10">
    <property type="entry name" value="Resuscitation-promoting factor rpfb"/>
    <property type="match status" value="1"/>
</dbReference>
<dbReference type="InterPro" id="IPR011098">
    <property type="entry name" value="G5_dom"/>
</dbReference>
<dbReference type="SMART" id="SM01208">
    <property type="entry name" value="G5"/>
    <property type="match status" value="1"/>
</dbReference>
<dbReference type="InterPro" id="IPR008006">
    <property type="entry name" value="Peptidase_M26_N_dom"/>
</dbReference>
<dbReference type="InterPro" id="IPR011505">
    <property type="entry name" value="Peptidase_M26_C_dom"/>
</dbReference>
<dbReference type="GO" id="GO:0016020">
    <property type="term" value="C:membrane"/>
    <property type="evidence" value="ECO:0007669"/>
    <property type="project" value="InterPro"/>
</dbReference>
<name>A0A139QPL7_STROR</name>
<dbReference type="GO" id="GO:0004222">
    <property type="term" value="F:metalloendopeptidase activity"/>
    <property type="evidence" value="ECO:0007669"/>
    <property type="project" value="InterPro"/>
</dbReference>
<dbReference type="PROSITE" id="PS51109">
    <property type="entry name" value="G5"/>
    <property type="match status" value="1"/>
</dbReference>
<evidence type="ECO:0000256" key="3">
    <source>
        <dbReference type="ARBA" id="ARBA00022801"/>
    </source>
</evidence>
<dbReference type="PATRIC" id="fig|1303.84.peg.1495"/>
<protein>
    <submittedName>
        <fullName evidence="5">Zinc metalloprotease zmpB</fullName>
    </submittedName>
</protein>
<reference evidence="5 6" key="1">
    <citation type="submission" date="2016-01" db="EMBL/GenBank/DDBJ databases">
        <title>Highly variable Streptococcus oralis are common among viridans streptococci isolated from primates.</title>
        <authorList>
            <person name="Denapaite D."/>
            <person name="Rieger M."/>
            <person name="Koendgen S."/>
            <person name="Brueckner R."/>
            <person name="Ochigava I."/>
            <person name="Kappeler P."/>
            <person name="Maetz-Rensing K."/>
            <person name="Leendertz F."/>
            <person name="Hakenbeck R."/>
        </authorList>
    </citation>
    <scope>NUCLEOTIDE SEQUENCE [LARGE SCALE GENOMIC DNA]</scope>
    <source>
        <strain evidence="5 6">DD24</strain>
    </source>
</reference>
<organism evidence="5 6">
    <name type="scientific">Streptococcus oralis</name>
    <dbReference type="NCBI Taxonomy" id="1303"/>
    <lineage>
        <taxon>Bacteria</taxon>
        <taxon>Bacillati</taxon>
        <taxon>Bacillota</taxon>
        <taxon>Bacilli</taxon>
        <taxon>Lactobacillales</taxon>
        <taxon>Streptococcaceae</taxon>
        <taxon>Streptococcus</taxon>
    </lineage>
</organism>
<dbReference type="Pfam" id="PF05342">
    <property type="entry name" value="Peptidase_M26_N"/>
    <property type="match status" value="1"/>
</dbReference>
<dbReference type="GO" id="GO:0008270">
    <property type="term" value="F:zinc ion binding"/>
    <property type="evidence" value="ECO:0007669"/>
    <property type="project" value="InterPro"/>
</dbReference>
<dbReference type="Pfam" id="PF07580">
    <property type="entry name" value="Peptidase_M26_C"/>
    <property type="match status" value="1"/>
</dbReference>